<dbReference type="PANTHER" id="PTHR42887">
    <property type="entry name" value="OS12G0638800 PROTEIN"/>
    <property type="match status" value="1"/>
</dbReference>
<evidence type="ECO:0000256" key="1">
    <source>
        <dbReference type="ARBA" id="ARBA00001974"/>
    </source>
</evidence>
<dbReference type="AlphaFoldDB" id="A0A926E8Y7"/>
<keyword evidence="2" id="KW-0285">Flavoprotein</keyword>
<dbReference type="Proteomes" id="UP000660861">
    <property type="component" value="Unassembled WGS sequence"/>
</dbReference>
<keyword evidence="3" id="KW-0274">FAD</keyword>
<dbReference type="InterPro" id="IPR036188">
    <property type="entry name" value="FAD/NAD-bd_sf"/>
</dbReference>
<dbReference type="InterPro" id="IPR023166">
    <property type="entry name" value="BaiN-like_dom_sf"/>
</dbReference>
<protein>
    <submittedName>
        <fullName evidence="6">NAD(P)/FAD-dependent oxidoreductase</fullName>
    </submittedName>
</protein>
<feature type="domain" description="RsdA/BaiN/AoA(So)-like insert" evidence="5">
    <location>
        <begin position="191"/>
        <end position="352"/>
    </location>
</feature>
<comment type="caution">
    <text evidence="6">The sequence shown here is derived from an EMBL/GenBank/DDBJ whole genome shotgun (WGS) entry which is preliminary data.</text>
</comment>
<dbReference type="InterPro" id="IPR057661">
    <property type="entry name" value="RsdA/BaiN/AoA(So)_Rossmann"/>
</dbReference>
<evidence type="ECO:0000313" key="7">
    <source>
        <dbReference type="Proteomes" id="UP000660861"/>
    </source>
</evidence>
<sequence>MKQKVVVIGAGAAGLMAAGQAAMRGKDVLLIDKNARPARKVMITGKGRCNVTNDCDNETFLKNVRSNPRFLYSAIAGFSTADTMAFFEGRGVPLKTERGGRVFPVSDSAADIVDALSSFASDAGVPYRTGRVARIQAGEDGVEGVVLEDGERIPCTDVILATGGQSYPGTGSSGDGYKLSKMLGHTVARIRPSLIPIETKEEFCKEMQGLSLKNVTLSVTKGKKKVYSELGEMLFTHFGVSGPLVLSASSHIDDEKMDEYRLHIDLKPGLSPEQLDARLLRDFEKYKNKDFFNSLGDLLPRKMIPVVVRLSGVEGTRKVHQITREERRGLVELIKGFAITPKAFRPLNEAIVTAGGVSVREVDPKSMQSKLCRGLYFAGEVLDLDAYTGGFNLQIAFSTGFAAGTHV</sequence>
<evidence type="ECO:0000259" key="4">
    <source>
        <dbReference type="Pfam" id="PF03486"/>
    </source>
</evidence>
<dbReference type="SUPFAM" id="SSF160996">
    <property type="entry name" value="HI0933 insert domain-like"/>
    <property type="match status" value="1"/>
</dbReference>
<feature type="domain" description="RsdA/BaiN/AoA(So)-like Rossmann fold-like" evidence="4">
    <location>
        <begin position="4"/>
        <end position="405"/>
    </location>
</feature>
<dbReference type="EMBL" id="JACRTC010000002">
    <property type="protein sequence ID" value="MBC8570080.1"/>
    <property type="molecule type" value="Genomic_DNA"/>
</dbReference>
<dbReference type="Gene3D" id="3.50.50.60">
    <property type="entry name" value="FAD/NAD(P)-binding domain"/>
    <property type="match status" value="1"/>
</dbReference>
<dbReference type="Pfam" id="PF22780">
    <property type="entry name" value="HI0933_like_1st"/>
    <property type="match status" value="1"/>
</dbReference>
<keyword evidence="7" id="KW-1185">Reference proteome</keyword>
<accession>A0A926E8Y7</accession>
<dbReference type="SUPFAM" id="SSF51905">
    <property type="entry name" value="FAD/NAD(P)-binding domain"/>
    <property type="match status" value="1"/>
</dbReference>
<dbReference type="PRINTS" id="PR00411">
    <property type="entry name" value="PNDRDTASEI"/>
</dbReference>
<dbReference type="RefSeq" id="WP_262397172.1">
    <property type="nucleotide sequence ID" value="NZ_JACRTC010000002.1"/>
</dbReference>
<dbReference type="Gene3D" id="1.10.8.260">
    <property type="entry name" value="HI0933 insert domain-like"/>
    <property type="match status" value="1"/>
</dbReference>
<evidence type="ECO:0000256" key="3">
    <source>
        <dbReference type="ARBA" id="ARBA00022827"/>
    </source>
</evidence>
<evidence type="ECO:0000256" key="2">
    <source>
        <dbReference type="ARBA" id="ARBA00022630"/>
    </source>
</evidence>
<dbReference type="PANTHER" id="PTHR42887:SF2">
    <property type="entry name" value="OS12G0638800 PROTEIN"/>
    <property type="match status" value="1"/>
</dbReference>
<gene>
    <name evidence="6" type="ORF">H8709_04480</name>
</gene>
<proteinExistence type="predicted"/>
<evidence type="ECO:0000259" key="5">
    <source>
        <dbReference type="Pfam" id="PF22780"/>
    </source>
</evidence>
<evidence type="ECO:0000313" key="6">
    <source>
        <dbReference type="EMBL" id="MBC8570080.1"/>
    </source>
</evidence>
<dbReference type="InterPro" id="IPR055178">
    <property type="entry name" value="RsdA/BaiN/AoA(So)-like_dom"/>
</dbReference>
<dbReference type="Gene3D" id="2.40.30.10">
    <property type="entry name" value="Translation factors"/>
    <property type="match status" value="1"/>
</dbReference>
<dbReference type="NCBIfam" id="TIGR00275">
    <property type="entry name" value="aminoacetone oxidase family FAD-binding enzyme"/>
    <property type="match status" value="1"/>
</dbReference>
<dbReference type="InterPro" id="IPR004792">
    <property type="entry name" value="BaiN-like"/>
</dbReference>
<comment type="cofactor">
    <cofactor evidence="1">
        <name>FAD</name>
        <dbReference type="ChEBI" id="CHEBI:57692"/>
    </cofactor>
</comment>
<organism evidence="6 7">
    <name type="scientific">Zongyangia hominis</name>
    <dbReference type="NCBI Taxonomy" id="2763677"/>
    <lineage>
        <taxon>Bacteria</taxon>
        <taxon>Bacillati</taxon>
        <taxon>Bacillota</taxon>
        <taxon>Clostridia</taxon>
        <taxon>Eubacteriales</taxon>
        <taxon>Oscillospiraceae</taxon>
        <taxon>Zongyangia</taxon>
    </lineage>
</organism>
<reference evidence="6" key="1">
    <citation type="submission" date="2020-08" db="EMBL/GenBank/DDBJ databases">
        <title>Genome public.</title>
        <authorList>
            <person name="Liu C."/>
            <person name="Sun Q."/>
        </authorList>
    </citation>
    <scope>NUCLEOTIDE SEQUENCE</scope>
    <source>
        <strain evidence="6">NSJ-54</strain>
    </source>
</reference>
<dbReference type="Pfam" id="PF03486">
    <property type="entry name" value="HI0933_like"/>
    <property type="match status" value="1"/>
</dbReference>
<name>A0A926E8Y7_9FIRM</name>